<keyword evidence="4" id="KW-0406">Ion transport</keyword>
<evidence type="ECO:0000313" key="5">
    <source>
        <dbReference type="EMBL" id="JAP95016.1"/>
    </source>
</evidence>
<proteinExistence type="inferred from homology"/>
<accession>A0A146KHU7</accession>
<dbReference type="InterPro" id="IPR036906">
    <property type="entry name" value="ATPase_V1_fsu_sf"/>
</dbReference>
<feature type="non-terminal residue" evidence="5">
    <location>
        <position position="1"/>
    </location>
</feature>
<dbReference type="Pfam" id="PF01990">
    <property type="entry name" value="ATP-synt_F"/>
    <property type="match status" value="1"/>
</dbReference>
<dbReference type="EMBL" id="GDID01001590">
    <property type="protein sequence ID" value="JAP95016.1"/>
    <property type="molecule type" value="Transcribed_RNA"/>
</dbReference>
<evidence type="ECO:0000256" key="4">
    <source>
        <dbReference type="ARBA" id="ARBA00023065"/>
    </source>
</evidence>
<name>A0A146KHU7_9EUKA</name>
<dbReference type="InterPro" id="IPR008218">
    <property type="entry name" value="ATPase_V1-cplx_f_g_su"/>
</dbReference>
<dbReference type="GO" id="GO:0046961">
    <property type="term" value="F:proton-transporting ATPase activity, rotational mechanism"/>
    <property type="evidence" value="ECO:0007669"/>
    <property type="project" value="InterPro"/>
</dbReference>
<sequence>AVIGDDYTVNGMLLAGAGMKDAEGKSNYAIFDPESPRGEMLIAFKEITQRVDVQVLFVNQFVANKLRDEIDSLKGQRPVILEVPASNEKYDLENDPVLKNCRLE</sequence>
<dbReference type="GO" id="GO:0016020">
    <property type="term" value="C:membrane"/>
    <property type="evidence" value="ECO:0007669"/>
    <property type="project" value="TreeGrafter"/>
</dbReference>
<reference evidence="5" key="1">
    <citation type="submission" date="2015-07" db="EMBL/GenBank/DDBJ databases">
        <title>Adaptation to a free-living lifestyle via gene acquisitions in the diplomonad Trepomonas sp. PC1.</title>
        <authorList>
            <person name="Xu F."/>
            <person name="Jerlstrom-Hultqvist J."/>
            <person name="Kolisko M."/>
            <person name="Simpson A.G.B."/>
            <person name="Roger A.J."/>
            <person name="Svard S.G."/>
            <person name="Andersson J.O."/>
        </authorList>
    </citation>
    <scope>NUCLEOTIDE SEQUENCE</scope>
    <source>
        <strain evidence="5">PC1</strain>
    </source>
</reference>
<dbReference type="Gene3D" id="3.40.50.10580">
    <property type="entry name" value="ATPase, V1 complex, subunit F"/>
    <property type="match status" value="1"/>
</dbReference>
<organism evidence="5">
    <name type="scientific">Trepomonas sp. PC1</name>
    <dbReference type="NCBI Taxonomy" id="1076344"/>
    <lineage>
        <taxon>Eukaryota</taxon>
        <taxon>Metamonada</taxon>
        <taxon>Diplomonadida</taxon>
        <taxon>Hexamitidae</taxon>
        <taxon>Hexamitinae</taxon>
        <taxon>Trepomonas</taxon>
    </lineage>
</organism>
<evidence type="ECO:0000256" key="3">
    <source>
        <dbReference type="ARBA" id="ARBA00022781"/>
    </source>
</evidence>
<dbReference type="AlphaFoldDB" id="A0A146KHU7"/>
<keyword evidence="2" id="KW-0813">Transport</keyword>
<evidence type="ECO:0000256" key="1">
    <source>
        <dbReference type="ARBA" id="ARBA00010148"/>
    </source>
</evidence>
<protein>
    <submittedName>
        <fullName evidence="5">V-type proton ATPase subunit F</fullName>
    </submittedName>
</protein>
<comment type="similarity">
    <text evidence="1">Belongs to the V-ATPase F subunit family.</text>
</comment>
<dbReference type="SUPFAM" id="SSF159468">
    <property type="entry name" value="AtpF-like"/>
    <property type="match status" value="1"/>
</dbReference>
<dbReference type="PANTHER" id="PTHR13861:SF2">
    <property type="entry name" value="V-TYPE PROTON ATPASE SUBUNIT F"/>
    <property type="match status" value="1"/>
</dbReference>
<keyword evidence="3" id="KW-0375">Hydrogen ion transport</keyword>
<evidence type="ECO:0000256" key="2">
    <source>
        <dbReference type="ARBA" id="ARBA00022448"/>
    </source>
</evidence>
<dbReference type="PANTHER" id="PTHR13861">
    <property type="entry name" value="VACUOLAR ATP SYNTHASE SUBUNIT F"/>
    <property type="match status" value="1"/>
</dbReference>
<gene>
    <name evidence="5" type="ORF">TPC1_12117</name>
</gene>